<dbReference type="GO" id="GO:0009414">
    <property type="term" value="P:response to water deprivation"/>
    <property type="evidence" value="ECO:0007669"/>
    <property type="project" value="UniProtKB-ARBA"/>
</dbReference>
<evidence type="ECO:0000313" key="4">
    <source>
        <dbReference type="EMBL" id="AGW17295.1"/>
    </source>
</evidence>
<dbReference type="InterPro" id="IPR000167">
    <property type="entry name" value="Dehydrin"/>
</dbReference>
<feature type="region of interest" description="Disordered" evidence="3">
    <location>
        <begin position="106"/>
        <end position="225"/>
    </location>
</feature>
<dbReference type="Pfam" id="PF00257">
    <property type="entry name" value="Dehydrin"/>
    <property type="match status" value="1"/>
</dbReference>
<protein>
    <submittedName>
        <fullName evidence="4">DHN</fullName>
    </submittedName>
</protein>
<name>U3MKZ8_PRUAV</name>
<dbReference type="PANTHER" id="PTHR33346">
    <property type="entry name" value="DEHYDRIN XERO 2-RELATED"/>
    <property type="match status" value="1"/>
</dbReference>
<feature type="compositionally biased region" description="Low complexity" evidence="3">
    <location>
        <begin position="140"/>
        <end position="149"/>
    </location>
</feature>
<feature type="compositionally biased region" description="Basic and acidic residues" evidence="3">
    <location>
        <begin position="159"/>
        <end position="184"/>
    </location>
</feature>
<dbReference type="EMBL" id="KF220582">
    <property type="protein sequence ID" value="AGW17295.1"/>
    <property type="molecule type" value="mRNA"/>
</dbReference>
<dbReference type="PROSITE" id="PS00823">
    <property type="entry name" value="DEHYDRIN_2"/>
    <property type="match status" value="1"/>
</dbReference>
<dbReference type="InterPro" id="IPR030513">
    <property type="entry name" value="Dehydrin_CS"/>
</dbReference>
<feature type="compositionally biased region" description="Basic and acidic residues" evidence="3">
    <location>
        <begin position="204"/>
        <end position="225"/>
    </location>
</feature>
<proteinExistence type="evidence at transcript level"/>
<dbReference type="PANTHER" id="PTHR33346:SF42">
    <property type="entry name" value="DEHYDRIN XERO 1"/>
    <property type="match status" value="1"/>
</dbReference>
<dbReference type="GO" id="GO:0005829">
    <property type="term" value="C:cytosol"/>
    <property type="evidence" value="ECO:0007669"/>
    <property type="project" value="TreeGrafter"/>
</dbReference>
<dbReference type="AlphaFoldDB" id="U3MKZ8"/>
<evidence type="ECO:0000256" key="3">
    <source>
        <dbReference type="SAM" id="MobiDB-lite"/>
    </source>
</evidence>
<feature type="compositionally biased region" description="Low complexity" evidence="3">
    <location>
        <begin position="188"/>
        <end position="203"/>
    </location>
</feature>
<organism evidence="4">
    <name type="scientific">Prunus avium</name>
    <name type="common">Cherry</name>
    <name type="synonym">Cerasus avium</name>
    <dbReference type="NCBI Taxonomy" id="42229"/>
    <lineage>
        <taxon>Eukaryota</taxon>
        <taxon>Viridiplantae</taxon>
        <taxon>Streptophyta</taxon>
        <taxon>Embryophyta</taxon>
        <taxon>Tracheophyta</taxon>
        <taxon>Spermatophyta</taxon>
        <taxon>Magnoliopsida</taxon>
        <taxon>eudicotyledons</taxon>
        <taxon>Gunneridae</taxon>
        <taxon>Pentapetalae</taxon>
        <taxon>rosids</taxon>
        <taxon>fabids</taxon>
        <taxon>Rosales</taxon>
        <taxon>Rosaceae</taxon>
        <taxon>Amygdaloideae</taxon>
        <taxon>Amygdaleae</taxon>
        <taxon>Prunus</taxon>
    </lineage>
</organism>
<evidence type="ECO:0000256" key="2">
    <source>
        <dbReference type="RuleBase" id="RU003995"/>
    </source>
</evidence>
<evidence type="ECO:0000256" key="1">
    <source>
        <dbReference type="ARBA" id="ARBA00008403"/>
    </source>
</evidence>
<reference evidence="4" key="1">
    <citation type="submission" date="2013-06" db="EMBL/GenBank/DDBJ databases">
        <title>Cloning and functional analysis of a novel DHN gene in sweet cherry tetraploid rootstock Y1.</title>
        <authorList>
            <person name="Xu L."/>
            <person name="Liu Q.Z."/>
            <person name="Chen X."/>
            <person name="Wei H.R."/>
        </authorList>
    </citation>
    <scope>NUCLEOTIDE SEQUENCE</scope>
</reference>
<accession>U3MKZ8</accession>
<dbReference type="PROSITE" id="PS00315">
    <property type="entry name" value="DEHYDRIN_1"/>
    <property type="match status" value="1"/>
</dbReference>
<sequence>MGKSQTTFHLNYSKGSEAVCVCSLKMASYDKQYGATPTGEYGNPIRRTDEYGNPLGHHTTTTGTTTGAGGYAPHDFAATTAAGQGLGVHGHDYDRKEHHGVTGAVLHRSGSSSSSSSEDDGLGGRRKKKGLKEKVKEKLPGGTKTDTTYGGTGTTGQHYQEKGMTDKIEEKLPGTGGHRADDPYKSQTHTTATTTTPYGGTAYTEEHHEKKGIMDKIKEKLPGQH</sequence>
<dbReference type="GO" id="GO:0009737">
    <property type="term" value="P:response to abscisic acid"/>
    <property type="evidence" value="ECO:0007669"/>
    <property type="project" value="TreeGrafter"/>
</dbReference>
<comment type="similarity">
    <text evidence="1 2">Belongs to the plant dehydrin family.</text>
</comment>
<dbReference type="GO" id="GO:0009631">
    <property type="term" value="P:cold acclimation"/>
    <property type="evidence" value="ECO:0007669"/>
    <property type="project" value="TreeGrafter"/>
</dbReference>